<proteinExistence type="inferred from homology"/>
<keyword evidence="3" id="KW-0963">Cytoplasm</keyword>
<evidence type="ECO:0000259" key="17">
    <source>
        <dbReference type="PROSITE" id="PS50943"/>
    </source>
</evidence>
<dbReference type="InterPro" id="IPR036968">
    <property type="entry name" value="Enolpyruvate_Tfrase_sf"/>
</dbReference>
<dbReference type="PROSITE" id="PS50943">
    <property type="entry name" value="HTH_CROC1"/>
    <property type="match status" value="1"/>
</dbReference>
<comment type="similarity">
    <text evidence="11">Belongs to the EPSP synthase family. MurA subfamily.</text>
</comment>
<dbReference type="GO" id="GO:0003677">
    <property type="term" value="F:DNA binding"/>
    <property type="evidence" value="ECO:0007669"/>
    <property type="project" value="InterPro"/>
</dbReference>
<dbReference type="Gene3D" id="1.10.260.40">
    <property type="entry name" value="lambda repressor-like DNA-binding domains"/>
    <property type="match status" value="1"/>
</dbReference>
<dbReference type="SMART" id="SM00530">
    <property type="entry name" value="HTH_XRE"/>
    <property type="match status" value="1"/>
</dbReference>
<evidence type="ECO:0000256" key="7">
    <source>
        <dbReference type="ARBA" id="ARBA00022984"/>
    </source>
</evidence>
<comment type="function">
    <text evidence="10">Cell wall formation. Adds enolpyruvyl to UDP-N-acetylglucosamine.</text>
</comment>
<comment type="pathway">
    <text evidence="2">Cell wall biogenesis; peptidoglycan biosynthesis.</text>
</comment>
<dbReference type="Pfam" id="PF01381">
    <property type="entry name" value="HTH_3"/>
    <property type="match status" value="1"/>
</dbReference>
<evidence type="ECO:0000256" key="13">
    <source>
        <dbReference type="ARBA" id="ARBA00039754"/>
    </source>
</evidence>
<protein>
    <recommendedName>
        <fullName evidence="13">UDP-N-acetylglucosamine 1-carboxyvinyltransferase</fullName>
        <ecNumber evidence="12">2.5.1.7</ecNumber>
    </recommendedName>
    <alternativeName>
        <fullName evidence="14">Enoylpyruvate transferase</fullName>
    </alternativeName>
    <alternativeName>
        <fullName evidence="15">UDP-N-acetylglucosamine enolpyruvyl transferase</fullName>
    </alternativeName>
</protein>
<evidence type="ECO:0000256" key="9">
    <source>
        <dbReference type="ARBA" id="ARBA00023316"/>
    </source>
</evidence>
<dbReference type="GO" id="GO:0009252">
    <property type="term" value="P:peptidoglycan biosynthetic process"/>
    <property type="evidence" value="ECO:0007669"/>
    <property type="project" value="UniProtKB-KW"/>
</dbReference>
<dbReference type="InterPro" id="IPR050068">
    <property type="entry name" value="MurA_subfamily"/>
</dbReference>
<evidence type="ECO:0000256" key="3">
    <source>
        <dbReference type="ARBA" id="ARBA00022490"/>
    </source>
</evidence>
<keyword evidence="6" id="KW-0133">Cell shape</keyword>
<dbReference type="EC" id="2.5.1.7" evidence="12"/>
<evidence type="ECO:0000256" key="1">
    <source>
        <dbReference type="ARBA" id="ARBA00004496"/>
    </source>
</evidence>
<evidence type="ECO:0000256" key="4">
    <source>
        <dbReference type="ARBA" id="ARBA00022618"/>
    </source>
</evidence>
<feature type="domain" description="HTH cro/C1-type" evidence="17">
    <location>
        <begin position="46"/>
        <end position="100"/>
    </location>
</feature>
<dbReference type="InterPro" id="IPR001986">
    <property type="entry name" value="Enolpyruvate_Tfrase_dom"/>
</dbReference>
<dbReference type="SUPFAM" id="SSF55205">
    <property type="entry name" value="EPT/RTPC-like"/>
    <property type="match status" value="1"/>
</dbReference>
<dbReference type="Pfam" id="PF00275">
    <property type="entry name" value="EPSP_synthase"/>
    <property type="match status" value="1"/>
</dbReference>
<keyword evidence="19" id="KW-1185">Reference proteome</keyword>
<dbReference type="InterPro" id="IPR013792">
    <property type="entry name" value="RNA3'P_cycl/enolpyr_Trfase_a/b"/>
</dbReference>
<keyword evidence="5 18" id="KW-0808">Transferase</keyword>
<evidence type="ECO:0000256" key="12">
    <source>
        <dbReference type="ARBA" id="ARBA00039108"/>
    </source>
</evidence>
<dbReference type="AlphaFoldDB" id="A0A543PGQ0"/>
<evidence type="ECO:0000313" key="18">
    <source>
        <dbReference type="EMBL" id="TQN43235.1"/>
    </source>
</evidence>
<dbReference type="GO" id="GO:0005737">
    <property type="term" value="C:cytoplasm"/>
    <property type="evidence" value="ECO:0007669"/>
    <property type="project" value="UniProtKB-SubCell"/>
</dbReference>
<dbReference type="GO" id="GO:0071555">
    <property type="term" value="P:cell wall organization"/>
    <property type="evidence" value="ECO:0007669"/>
    <property type="project" value="UniProtKB-KW"/>
</dbReference>
<evidence type="ECO:0000256" key="14">
    <source>
        <dbReference type="ARBA" id="ARBA00042443"/>
    </source>
</evidence>
<name>A0A543PGQ0_9ACTN</name>
<dbReference type="PANTHER" id="PTHR43783:SF1">
    <property type="entry name" value="UDP-N-ACETYLGLUCOSAMINE 1-CARBOXYVINYLTRANSFERASE"/>
    <property type="match status" value="1"/>
</dbReference>
<evidence type="ECO:0000256" key="11">
    <source>
        <dbReference type="ARBA" id="ARBA00038367"/>
    </source>
</evidence>
<evidence type="ECO:0000256" key="2">
    <source>
        <dbReference type="ARBA" id="ARBA00004752"/>
    </source>
</evidence>
<keyword evidence="8" id="KW-0131">Cell cycle</keyword>
<dbReference type="CDD" id="cd00093">
    <property type="entry name" value="HTH_XRE"/>
    <property type="match status" value="1"/>
</dbReference>
<evidence type="ECO:0000313" key="19">
    <source>
        <dbReference type="Proteomes" id="UP000319865"/>
    </source>
</evidence>
<dbReference type="GO" id="GO:0008360">
    <property type="term" value="P:regulation of cell shape"/>
    <property type="evidence" value="ECO:0007669"/>
    <property type="project" value="UniProtKB-KW"/>
</dbReference>
<dbReference type="Gene3D" id="3.65.10.10">
    <property type="entry name" value="Enolpyruvate transferase domain"/>
    <property type="match status" value="2"/>
</dbReference>
<evidence type="ECO:0000256" key="5">
    <source>
        <dbReference type="ARBA" id="ARBA00022679"/>
    </source>
</evidence>
<comment type="caution">
    <text evidence="18">The sequence shown here is derived from an EMBL/GenBank/DDBJ whole genome shotgun (WGS) entry which is preliminary data.</text>
</comment>
<evidence type="ECO:0000256" key="10">
    <source>
        <dbReference type="ARBA" id="ARBA00037534"/>
    </source>
</evidence>
<dbReference type="Proteomes" id="UP000319865">
    <property type="component" value="Unassembled WGS sequence"/>
</dbReference>
<dbReference type="PANTHER" id="PTHR43783">
    <property type="entry name" value="UDP-N-ACETYLGLUCOSAMINE 1-CARBOXYVINYLTRANSFERASE"/>
    <property type="match status" value="1"/>
</dbReference>
<dbReference type="EMBL" id="VFQE01000001">
    <property type="protein sequence ID" value="TQN43235.1"/>
    <property type="molecule type" value="Genomic_DNA"/>
</dbReference>
<evidence type="ECO:0000256" key="16">
    <source>
        <dbReference type="ARBA" id="ARBA00047527"/>
    </source>
</evidence>
<dbReference type="GO" id="GO:0008760">
    <property type="term" value="F:UDP-N-acetylglucosamine 1-carboxyvinyltransferase activity"/>
    <property type="evidence" value="ECO:0007669"/>
    <property type="project" value="UniProtKB-EC"/>
</dbReference>
<dbReference type="NCBIfam" id="NF006873">
    <property type="entry name" value="PRK09369.1"/>
    <property type="match status" value="1"/>
</dbReference>
<dbReference type="InterPro" id="IPR001387">
    <property type="entry name" value="Cro/C1-type_HTH"/>
</dbReference>
<dbReference type="SUPFAM" id="SSF47413">
    <property type="entry name" value="lambda repressor-like DNA-binding domains"/>
    <property type="match status" value="1"/>
</dbReference>
<keyword evidence="7" id="KW-0573">Peptidoglycan synthesis</keyword>
<reference evidence="18 19" key="1">
    <citation type="submission" date="2019-06" db="EMBL/GenBank/DDBJ databases">
        <title>Sequencing the genomes of 1000 actinobacteria strains.</title>
        <authorList>
            <person name="Klenk H.-P."/>
        </authorList>
    </citation>
    <scope>NUCLEOTIDE SEQUENCE [LARGE SCALE GENOMIC DNA]</scope>
    <source>
        <strain evidence="18 19">DSM 46837</strain>
    </source>
</reference>
<organism evidence="18 19">
    <name type="scientific">Blastococcus colisei</name>
    <dbReference type="NCBI Taxonomy" id="1564162"/>
    <lineage>
        <taxon>Bacteria</taxon>
        <taxon>Bacillati</taxon>
        <taxon>Actinomycetota</taxon>
        <taxon>Actinomycetes</taxon>
        <taxon>Geodermatophilales</taxon>
        <taxon>Geodermatophilaceae</taxon>
        <taxon>Blastococcus</taxon>
    </lineage>
</organism>
<sequence length="541" mass="58339">MGCSLAGRRRQRVAAELYLTREITWATVTLTDAPTDTAMTRIGSLVRDARRHRGLTQQQLAERLGTSQSAVARIEQGNQNLTLELLGRLSAALESELISLGPTGPTHLRVAGGHPLRGSVAVKSSKNAAVALLCASLLNRGRTTLRNVARIVEVERLLDVLRSIGVSATWDAAGHDLTLVVPDELDLAAIDADAARRTRSIIMFLGPLLHRAQTFELPYAGGCDLGTRTVQPHMIALRPFGLEVEARAGEYHATVQHTGAPARAIVLTERGDTVTENALLAAARTDGTTVIRNASSNYMVQDLCLYLELLGVGIEGLGTTTLVVHGKPVLDADVDYTISEDPVEAMSLLTAGIVTGSELTVQRAPIDFLEIELAVLAEMGLQFELSAEYLADNGHTRLADITISPSVLHAPIDKIHPMPFPGLNIDNLPFFAVIAAQASGSTLIHDWVYDNRAIHLSDLTRLGADVRLMDPHRVLVNGPTRWSSAEVICPPALRPAVVILLAMLAAKGTSVLRNVDIIARGYEQLYERLVEMGASIEVFHD</sequence>
<dbReference type="GO" id="GO:0051301">
    <property type="term" value="P:cell division"/>
    <property type="evidence" value="ECO:0007669"/>
    <property type="project" value="UniProtKB-KW"/>
</dbReference>
<evidence type="ECO:0000256" key="15">
    <source>
        <dbReference type="ARBA" id="ARBA00042842"/>
    </source>
</evidence>
<gene>
    <name evidence="18" type="ORF">FHU33_2672</name>
</gene>
<comment type="subcellular location">
    <subcellularLocation>
        <location evidence="1">Cytoplasm</location>
    </subcellularLocation>
</comment>
<dbReference type="InterPro" id="IPR010982">
    <property type="entry name" value="Lambda_DNA-bd_dom_sf"/>
</dbReference>
<evidence type="ECO:0000256" key="8">
    <source>
        <dbReference type="ARBA" id="ARBA00023306"/>
    </source>
</evidence>
<comment type="catalytic activity">
    <reaction evidence="16">
        <text>phosphoenolpyruvate + UDP-N-acetyl-alpha-D-glucosamine = UDP-N-acetyl-3-O-(1-carboxyvinyl)-alpha-D-glucosamine + phosphate</text>
        <dbReference type="Rhea" id="RHEA:18681"/>
        <dbReference type="ChEBI" id="CHEBI:43474"/>
        <dbReference type="ChEBI" id="CHEBI:57705"/>
        <dbReference type="ChEBI" id="CHEBI:58702"/>
        <dbReference type="ChEBI" id="CHEBI:68483"/>
        <dbReference type="EC" id="2.5.1.7"/>
    </reaction>
</comment>
<accession>A0A543PGQ0</accession>
<evidence type="ECO:0000256" key="6">
    <source>
        <dbReference type="ARBA" id="ARBA00022960"/>
    </source>
</evidence>
<keyword evidence="4" id="KW-0132">Cell division</keyword>
<keyword evidence="9" id="KW-0961">Cell wall biogenesis/degradation</keyword>